<dbReference type="EMBL" id="LYVF01000137">
    <property type="protein sequence ID" value="OAT82257.1"/>
    <property type="molecule type" value="Genomic_DNA"/>
</dbReference>
<dbReference type="AlphaFoldDB" id="A0A1B7LF48"/>
<dbReference type="RefSeq" id="WP_066667714.1">
    <property type="nucleotide sequence ID" value="NZ_LYVF01000137.1"/>
</dbReference>
<dbReference type="STRING" id="1838280.A6M21_08835"/>
<evidence type="ECO:0000313" key="3">
    <source>
        <dbReference type="Proteomes" id="UP000078532"/>
    </source>
</evidence>
<comment type="caution">
    <text evidence="2">The sequence shown here is derived from an EMBL/GenBank/DDBJ whole genome shotgun (WGS) entry which is preliminary data.</text>
</comment>
<reference evidence="2 3" key="1">
    <citation type="submission" date="2016-04" db="EMBL/GenBank/DDBJ databases">
        <authorList>
            <person name="Evans L.H."/>
            <person name="Alamgir A."/>
            <person name="Owens N."/>
            <person name="Weber N.D."/>
            <person name="Virtaneva K."/>
            <person name="Barbian K."/>
            <person name="Babar A."/>
            <person name="Rosenke K."/>
        </authorList>
    </citation>
    <scope>NUCLEOTIDE SEQUENCE [LARGE SCALE GENOMIC DNA]</scope>
    <source>
        <strain evidence="2 3">LMa1</strain>
    </source>
</reference>
<dbReference type="SUPFAM" id="SSF55729">
    <property type="entry name" value="Acyl-CoA N-acyltransferases (Nat)"/>
    <property type="match status" value="1"/>
</dbReference>
<proteinExistence type="predicted"/>
<dbReference type="OrthoDB" id="1806652at2"/>
<gene>
    <name evidence="2" type="ORF">A6M21_08835</name>
</gene>
<accession>A0A1B7LF48</accession>
<dbReference type="Gene3D" id="3.40.630.30">
    <property type="match status" value="1"/>
</dbReference>
<organism evidence="2 3">
    <name type="scientific">Desulfotomaculum copahuensis</name>
    <dbReference type="NCBI Taxonomy" id="1838280"/>
    <lineage>
        <taxon>Bacteria</taxon>
        <taxon>Bacillati</taxon>
        <taxon>Bacillota</taxon>
        <taxon>Clostridia</taxon>
        <taxon>Eubacteriales</taxon>
        <taxon>Desulfotomaculaceae</taxon>
        <taxon>Desulfotomaculum</taxon>
    </lineage>
</organism>
<dbReference type="PROSITE" id="PS51186">
    <property type="entry name" value="GNAT"/>
    <property type="match status" value="1"/>
</dbReference>
<evidence type="ECO:0000259" key="1">
    <source>
        <dbReference type="PROSITE" id="PS51186"/>
    </source>
</evidence>
<keyword evidence="3" id="KW-1185">Reference proteome</keyword>
<dbReference type="Pfam" id="PF00583">
    <property type="entry name" value="Acetyltransf_1"/>
    <property type="match status" value="1"/>
</dbReference>
<protein>
    <recommendedName>
        <fullName evidence="1">N-acetyltransferase domain-containing protein</fullName>
    </recommendedName>
</protein>
<sequence length="174" mass="19523">MSCQERHHFYLYSPAGGKGLNDYFLSRLPGVKPVSLEVFEEYRKQFDDLGELNPDYHGFKTLVEKYILLLTGRDDQPCGYCVYGAEKAGLIGIDIILVKKELRRKGYGRTILGYLEQSCPPGTVFYVDHVTSAGRKFFVSCGFARDVDLFKVLSAHNRICAWTAAPVKAVPACV</sequence>
<dbReference type="Proteomes" id="UP000078532">
    <property type="component" value="Unassembled WGS sequence"/>
</dbReference>
<evidence type="ECO:0000313" key="2">
    <source>
        <dbReference type="EMBL" id="OAT82257.1"/>
    </source>
</evidence>
<dbReference type="GO" id="GO:0016747">
    <property type="term" value="F:acyltransferase activity, transferring groups other than amino-acyl groups"/>
    <property type="evidence" value="ECO:0007669"/>
    <property type="project" value="InterPro"/>
</dbReference>
<feature type="domain" description="N-acetyltransferase" evidence="1">
    <location>
        <begin position="18"/>
        <end position="166"/>
    </location>
</feature>
<name>A0A1B7LF48_9FIRM</name>
<dbReference type="InterPro" id="IPR000182">
    <property type="entry name" value="GNAT_dom"/>
</dbReference>
<dbReference type="CDD" id="cd04301">
    <property type="entry name" value="NAT_SF"/>
    <property type="match status" value="1"/>
</dbReference>
<dbReference type="InterPro" id="IPR016181">
    <property type="entry name" value="Acyl_CoA_acyltransferase"/>
</dbReference>